<evidence type="ECO:0000313" key="8">
    <source>
        <dbReference type="Proteomes" id="UP000192872"/>
    </source>
</evidence>
<keyword evidence="3 6" id="KW-0812">Transmembrane</keyword>
<dbReference type="STRING" id="1827387.A4S15_13245"/>
<feature type="transmembrane region" description="Helical" evidence="6">
    <location>
        <begin position="174"/>
        <end position="192"/>
    </location>
</feature>
<evidence type="ECO:0008006" key="9">
    <source>
        <dbReference type="Google" id="ProtNLM"/>
    </source>
</evidence>
<feature type="transmembrane region" description="Helical" evidence="6">
    <location>
        <begin position="104"/>
        <end position="125"/>
    </location>
</feature>
<evidence type="ECO:0000256" key="2">
    <source>
        <dbReference type="ARBA" id="ARBA00022475"/>
    </source>
</evidence>
<gene>
    <name evidence="7" type="ORF">A4S15_13245</name>
</gene>
<dbReference type="Proteomes" id="UP000192872">
    <property type="component" value="Unassembled WGS sequence"/>
</dbReference>
<dbReference type="RefSeq" id="WP_376801198.1">
    <property type="nucleotide sequence ID" value="NZ_DBNB01000009.1"/>
</dbReference>
<dbReference type="GO" id="GO:0015171">
    <property type="term" value="F:amino acid transmembrane transporter activity"/>
    <property type="evidence" value="ECO:0007669"/>
    <property type="project" value="TreeGrafter"/>
</dbReference>
<dbReference type="EMBL" id="LWDL01000023">
    <property type="protein sequence ID" value="OQW50964.1"/>
    <property type="molecule type" value="Genomic_DNA"/>
</dbReference>
<feature type="transmembrane region" description="Helical" evidence="6">
    <location>
        <begin position="35"/>
        <end position="57"/>
    </location>
</feature>
<evidence type="ECO:0000256" key="6">
    <source>
        <dbReference type="SAM" id="Phobius"/>
    </source>
</evidence>
<dbReference type="AlphaFoldDB" id="A0A1W9HUM7"/>
<keyword evidence="5 6" id="KW-0472">Membrane</keyword>
<evidence type="ECO:0000256" key="3">
    <source>
        <dbReference type="ARBA" id="ARBA00022692"/>
    </source>
</evidence>
<evidence type="ECO:0000256" key="4">
    <source>
        <dbReference type="ARBA" id="ARBA00022989"/>
    </source>
</evidence>
<dbReference type="GO" id="GO:0005886">
    <property type="term" value="C:plasma membrane"/>
    <property type="evidence" value="ECO:0007669"/>
    <property type="project" value="UniProtKB-SubCell"/>
</dbReference>
<evidence type="ECO:0000256" key="1">
    <source>
        <dbReference type="ARBA" id="ARBA00004651"/>
    </source>
</evidence>
<accession>A0A1W9HUM7</accession>
<keyword evidence="2" id="KW-1003">Cell membrane</keyword>
<comment type="caution">
    <text evidence="7">The sequence shown here is derived from an EMBL/GenBank/DDBJ whole genome shotgun (WGS) entry which is preliminary data.</text>
</comment>
<reference evidence="7 8" key="1">
    <citation type="journal article" date="2017" name="Water Res.">
        <title>Comammox in drinking water systems.</title>
        <authorList>
            <person name="Wang Y."/>
            <person name="Ma L."/>
            <person name="Mao Y."/>
            <person name="Jiang X."/>
            <person name="Xia Y."/>
            <person name="Yu K."/>
            <person name="Li B."/>
            <person name="Zhang T."/>
        </authorList>
    </citation>
    <scope>NUCLEOTIDE SEQUENCE [LARGE SCALE GENOMIC DNA]</scope>
    <source>
        <strain evidence="7">SG_bin8</strain>
    </source>
</reference>
<feature type="transmembrane region" description="Helical" evidence="6">
    <location>
        <begin position="6"/>
        <end position="28"/>
    </location>
</feature>
<evidence type="ECO:0000313" key="7">
    <source>
        <dbReference type="EMBL" id="OQW50964.1"/>
    </source>
</evidence>
<comment type="subcellular location">
    <subcellularLocation>
        <location evidence="1">Cell membrane</location>
        <topology evidence="1">Multi-pass membrane protein</topology>
    </subcellularLocation>
</comment>
<dbReference type="PANTHER" id="PTHR30086:SF20">
    <property type="entry name" value="ARGININE EXPORTER PROTEIN ARGO-RELATED"/>
    <property type="match status" value="1"/>
</dbReference>
<sequence>MLEFAFVSLLIELTPGPNMGYLVALVMARGMRAGLFAVAGVMIGLAMIGLLAISGLATLVDQVPAVATGLRYGGAAFLLYLAYDAWRDPSPQQAAEGGRNFRQGLVTNLLNPKAALFYLTVLPPFAEAAGMADRAGLAIHVGVYVAIATLVHLAIVIAAAGLHRVALTPGNERGVRRIAACLLALVALWFFWKSRTV</sequence>
<feature type="transmembrane region" description="Helical" evidence="6">
    <location>
        <begin position="63"/>
        <end position="83"/>
    </location>
</feature>
<organism evidence="7 8">
    <name type="scientific">Candidatus Raskinella chloraquaticus</name>
    <dbReference type="NCBI Taxonomy" id="1951219"/>
    <lineage>
        <taxon>Bacteria</taxon>
        <taxon>Pseudomonadati</taxon>
        <taxon>Pseudomonadota</taxon>
        <taxon>Alphaproteobacteria</taxon>
        <taxon>Hyphomicrobiales</taxon>
        <taxon>Phreatobacteraceae</taxon>
        <taxon>Candidatus Raskinella</taxon>
    </lineage>
</organism>
<keyword evidence="4 6" id="KW-1133">Transmembrane helix</keyword>
<proteinExistence type="predicted"/>
<dbReference type="Pfam" id="PF01810">
    <property type="entry name" value="LysE"/>
    <property type="match status" value="1"/>
</dbReference>
<dbReference type="InterPro" id="IPR001123">
    <property type="entry name" value="LeuE-type"/>
</dbReference>
<name>A0A1W9HUM7_9HYPH</name>
<protein>
    <recommendedName>
        <fullName evidence="9">Lysine transporter LysE</fullName>
    </recommendedName>
</protein>
<feature type="transmembrane region" description="Helical" evidence="6">
    <location>
        <begin position="137"/>
        <end position="162"/>
    </location>
</feature>
<evidence type="ECO:0000256" key="5">
    <source>
        <dbReference type="ARBA" id="ARBA00023136"/>
    </source>
</evidence>
<dbReference type="PANTHER" id="PTHR30086">
    <property type="entry name" value="ARGININE EXPORTER PROTEIN ARGO"/>
    <property type="match status" value="1"/>
</dbReference>